<sequence>MVQTPSKDLKEKVRHGTEIFPMAGYLWHQEPFPERVHLHWHPEIEMIRVLKGSCDLQINFTEVKLTAPCILIIPANMLHGLYLPTNCSEEALLFNASSVALSSYDEVENEILESLATGNMPLPPIITLKDKIFTKINALIEDALNFVFDQSPASRLKTKARVLEILSICYETGYLSRKELKIKSHTKDNQQKLKQLLTYIDNHYAGPITISDAAAQIEVTNQYFCRFFKKATGMSFTEYLNDLRLRHAAIELSQGTANIADVAYNNGFENTGYFFRVFKAKYQITPLQYRKQFQ</sequence>
<dbReference type="SMART" id="SM00342">
    <property type="entry name" value="HTH_ARAC"/>
    <property type="match status" value="1"/>
</dbReference>
<keyword evidence="1" id="KW-0805">Transcription regulation</keyword>
<dbReference type="EMBL" id="AEVO01000018">
    <property type="protein sequence ID" value="EFY07741.1"/>
    <property type="molecule type" value="Genomic_DNA"/>
</dbReference>
<dbReference type="InterPro" id="IPR009057">
    <property type="entry name" value="Homeodomain-like_sf"/>
</dbReference>
<comment type="caution">
    <text evidence="6">The sequence shown here is derived from an EMBL/GenBank/DDBJ whole genome shotgun (WGS) entry which is preliminary data.</text>
</comment>
<dbReference type="eggNOG" id="COG2207">
    <property type="taxonomic scope" value="Bacteria"/>
</dbReference>
<dbReference type="STRING" id="762983.HMPREF9444_00428"/>
<dbReference type="InterPro" id="IPR011051">
    <property type="entry name" value="RmlC_Cupin_sf"/>
</dbReference>
<name>E8LIB3_SUCHY</name>
<dbReference type="Gene3D" id="1.10.10.60">
    <property type="entry name" value="Homeodomain-like"/>
    <property type="match status" value="2"/>
</dbReference>
<reference evidence="6 7" key="1">
    <citation type="submission" date="2011-01" db="EMBL/GenBank/DDBJ databases">
        <authorList>
            <person name="Weinstock G."/>
            <person name="Sodergren E."/>
            <person name="Clifton S."/>
            <person name="Fulton L."/>
            <person name="Fulton B."/>
            <person name="Courtney L."/>
            <person name="Fronick C."/>
            <person name="Harrison M."/>
            <person name="Strong C."/>
            <person name="Farmer C."/>
            <person name="Delahaunty K."/>
            <person name="Markovic C."/>
            <person name="Hall O."/>
            <person name="Minx P."/>
            <person name="Tomlinson C."/>
            <person name="Mitreva M."/>
            <person name="Hou S."/>
            <person name="Chen J."/>
            <person name="Wollam A."/>
            <person name="Pepin K.H."/>
            <person name="Johnson M."/>
            <person name="Bhonagiri V."/>
            <person name="Zhang X."/>
            <person name="Suruliraj S."/>
            <person name="Warren W."/>
            <person name="Chinwalla A."/>
            <person name="Mardis E.R."/>
            <person name="Wilson R.K."/>
        </authorList>
    </citation>
    <scope>NUCLEOTIDE SEQUENCE [LARGE SCALE GENOMIC DNA]</scope>
    <source>
        <strain evidence="7">DSM 22608 / JCM 16073 / KCTC 15190 / YIT 12066</strain>
    </source>
</reference>
<dbReference type="GO" id="GO:0043565">
    <property type="term" value="F:sequence-specific DNA binding"/>
    <property type="evidence" value="ECO:0007669"/>
    <property type="project" value="InterPro"/>
</dbReference>
<dbReference type="AlphaFoldDB" id="E8LIB3"/>
<evidence type="ECO:0000256" key="2">
    <source>
        <dbReference type="ARBA" id="ARBA00023125"/>
    </source>
</evidence>
<keyword evidence="3" id="KW-0010">Activator</keyword>
<dbReference type="Pfam" id="PF12833">
    <property type="entry name" value="HTH_18"/>
    <property type="match status" value="1"/>
</dbReference>
<dbReference type="InterPro" id="IPR003313">
    <property type="entry name" value="AraC-bd"/>
</dbReference>
<evidence type="ECO:0000256" key="3">
    <source>
        <dbReference type="ARBA" id="ARBA00023159"/>
    </source>
</evidence>
<dbReference type="Proteomes" id="UP000018458">
    <property type="component" value="Unassembled WGS sequence"/>
</dbReference>
<dbReference type="InterPro" id="IPR020449">
    <property type="entry name" value="Tscrpt_reg_AraC-type_HTH"/>
</dbReference>
<dbReference type="Pfam" id="PF02311">
    <property type="entry name" value="AraC_binding"/>
    <property type="match status" value="1"/>
</dbReference>
<dbReference type="PANTHER" id="PTHR43280">
    <property type="entry name" value="ARAC-FAMILY TRANSCRIPTIONAL REGULATOR"/>
    <property type="match status" value="1"/>
</dbReference>
<evidence type="ECO:0000313" key="6">
    <source>
        <dbReference type="EMBL" id="EFY07741.1"/>
    </source>
</evidence>
<dbReference type="GO" id="GO:0003700">
    <property type="term" value="F:DNA-binding transcription factor activity"/>
    <property type="evidence" value="ECO:0007669"/>
    <property type="project" value="InterPro"/>
</dbReference>
<dbReference type="RefSeq" id="WP_009142651.1">
    <property type="nucleotide sequence ID" value="NZ_GL830956.1"/>
</dbReference>
<dbReference type="PRINTS" id="PR00032">
    <property type="entry name" value="HTHARAC"/>
</dbReference>
<evidence type="ECO:0000256" key="1">
    <source>
        <dbReference type="ARBA" id="ARBA00023015"/>
    </source>
</evidence>
<evidence type="ECO:0000313" key="7">
    <source>
        <dbReference type="Proteomes" id="UP000018458"/>
    </source>
</evidence>
<feature type="domain" description="HTH araC/xylS-type" evidence="5">
    <location>
        <begin position="194"/>
        <end position="292"/>
    </location>
</feature>
<dbReference type="Gene3D" id="2.60.120.10">
    <property type="entry name" value="Jelly Rolls"/>
    <property type="match status" value="1"/>
</dbReference>
<dbReference type="CDD" id="cd02208">
    <property type="entry name" value="cupin_RmlC-like"/>
    <property type="match status" value="1"/>
</dbReference>
<dbReference type="OrthoDB" id="5818519at2"/>
<dbReference type="InterPro" id="IPR014710">
    <property type="entry name" value="RmlC-like_jellyroll"/>
</dbReference>
<dbReference type="InterPro" id="IPR018060">
    <property type="entry name" value="HTH_AraC"/>
</dbReference>
<evidence type="ECO:0000259" key="5">
    <source>
        <dbReference type="PROSITE" id="PS01124"/>
    </source>
</evidence>
<dbReference type="InterPro" id="IPR018062">
    <property type="entry name" value="HTH_AraC-typ_CS"/>
</dbReference>
<protein>
    <submittedName>
        <fullName evidence="6">Transcriptional regulator, AraC family</fullName>
    </submittedName>
</protein>
<dbReference type="HOGENOM" id="CLU_000445_88_3_6"/>
<dbReference type="PANTHER" id="PTHR43280:SF2">
    <property type="entry name" value="HTH-TYPE TRANSCRIPTIONAL REGULATOR EXSA"/>
    <property type="match status" value="1"/>
</dbReference>
<dbReference type="PROSITE" id="PS01124">
    <property type="entry name" value="HTH_ARAC_FAMILY_2"/>
    <property type="match status" value="1"/>
</dbReference>
<dbReference type="SUPFAM" id="SSF51182">
    <property type="entry name" value="RmlC-like cupins"/>
    <property type="match status" value="1"/>
</dbReference>
<accession>E8LIB3</accession>
<evidence type="ECO:0000256" key="4">
    <source>
        <dbReference type="ARBA" id="ARBA00023163"/>
    </source>
</evidence>
<keyword evidence="4" id="KW-0804">Transcription</keyword>
<dbReference type="PROSITE" id="PS00041">
    <property type="entry name" value="HTH_ARAC_FAMILY_1"/>
    <property type="match status" value="1"/>
</dbReference>
<keyword evidence="2" id="KW-0238">DNA-binding</keyword>
<gene>
    <name evidence="6" type="ORF">HMPREF9444_00428</name>
</gene>
<organism evidence="6 7">
    <name type="scientific">Succinatimonas hippei (strain DSM 22608 / JCM 16073 / KCTC 15190 / YIT 12066)</name>
    <dbReference type="NCBI Taxonomy" id="762983"/>
    <lineage>
        <taxon>Bacteria</taxon>
        <taxon>Pseudomonadati</taxon>
        <taxon>Pseudomonadota</taxon>
        <taxon>Gammaproteobacteria</taxon>
        <taxon>Aeromonadales</taxon>
        <taxon>Succinivibrionaceae</taxon>
        <taxon>Succinatimonas</taxon>
    </lineage>
</organism>
<keyword evidence="7" id="KW-1185">Reference proteome</keyword>
<proteinExistence type="predicted"/>
<dbReference type="SUPFAM" id="SSF46689">
    <property type="entry name" value="Homeodomain-like"/>
    <property type="match status" value="2"/>
</dbReference>